<dbReference type="EMBL" id="LC017792">
    <property type="protein sequence ID" value="BAR64806.1"/>
    <property type="molecule type" value="mRNA"/>
</dbReference>
<evidence type="ECO:0000256" key="7">
    <source>
        <dbReference type="ARBA" id="ARBA00023170"/>
    </source>
</evidence>
<accession>A0A0F7QED4</accession>
<comment type="subcellular location">
    <subcellularLocation>
        <location evidence="1">Cell membrane</location>
        <topology evidence="1">Multi-pass membrane protein</topology>
    </subcellularLocation>
</comment>
<dbReference type="AlphaFoldDB" id="A0A0F7QED4"/>
<evidence type="ECO:0000256" key="8">
    <source>
        <dbReference type="ARBA" id="ARBA00023180"/>
    </source>
</evidence>
<dbReference type="Pfam" id="PF00060">
    <property type="entry name" value="Lig_chan"/>
    <property type="match status" value="1"/>
</dbReference>
<keyword evidence="7 12" id="KW-0675">Receptor</keyword>
<dbReference type="InterPro" id="IPR001320">
    <property type="entry name" value="Iontro_rcpt_C"/>
</dbReference>
<keyword evidence="5 9" id="KW-1133">Transmembrane helix</keyword>
<keyword evidence="3" id="KW-1003">Cell membrane</keyword>
<keyword evidence="8" id="KW-0325">Glycoprotein</keyword>
<evidence type="ECO:0000313" key="12">
    <source>
        <dbReference type="EMBL" id="BAR64806.1"/>
    </source>
</evidence>
<evidence type="ECO:0000256" key="1">
    <source>
        <dbReference type="ARBA" id="ARBA00004651"/>
    </source>
</evidence>
<protein>
    <submittedName>
        <fullName evidence="12">Ionotropic receptor</fullName>
    </submittedName>
</protein>
<evidence type="ECO:0000256" key="4">
    <source>
        <dbReference type="ARBA" id="ARBA00022692"/>
    </source>
</evidence>
<feature type="transmembrane region" description="Helical" evidence="9">
    <location>
        <begin position="573"/>
        <end position="598"/>
    </location>
</feature>
<feature type="chain" id="PRO_5002520930" evidence="10">
    <location>
        <begin position="17"/>
        <end position="609"/>
    </location>
</feature>
<evidence type="ECO:0000256" key="6">
    <source>
        <dbReference type="ARBA" id="ARBA00023136"/>
    </source>
</evidence>
<dbReference type="Gene3D" id="3.40.190.10">
    <property type="entry name" value="Periplasmic binding protein-like II"/>
    <property type="match status" value="1"/>
</dbReference>
<dbReference type="GO" id="GO:0050906">
    <property type="term" value="P:detection of stimulus involved in sensory perception"/>
    <property type="evidence" value="ECO:0007669"/>
    <property type="project" value="UniProtKB-ARBA"/>
</dbReference>
<dbReference type="GO" id="GO:0005886">
    <property type="term" value="C:plasma membrane"/>
    <property type="evidence" value="ECO:0007669"/>
    <property type="project" value="UniProtKB-SubCell"/>
</dbReference>
<evidence type="ECO:0000256" key="9">
    <source>
        <dbReference type="SAM" id="Phobius"/>
    </source>
</evidence>
<keyword evidence="6 9" id="KW-0472">Membrane</keyword>
<evidence type="ECO:0000256" key="5">
    <source>
        <dbReference type="ARBA" id="ARBA00022989"/>
    </source>
</evidence>
<organism evidence="12">
    <name type="scientific">Ostrinia furnacalis</name>
    <name type="common">Asian corn borer</name>
    <dbReference type="NCBI Taxonomy" id="93504"/>
    <lineage>
        <taxon>Eukaryota</taxon>
        <taxon>Metazoa</taxon>
        <taxon>Ecdysozoa</taxon>
        <taxon>Arthropoda</taxon>
        <taxon>Hexapoda</taxon>
        <taxon>Insecta</taxon>
        <taxon>Pterygota</taxon>
        <taxon>Neoptera</taxon>
        <taxon>Endopterygota</taxon>
        <taxon>Lepidoptera</taxon>
        <taxon>Glossata</taxon>
        <taxon>Ditrysia</taxon>
        <taxon>Pyraloidea</taxon>
        <taxon>Crambidae</taxon>
        <taxon>Pyraustinae</taxon>
        <taxon>Ostrinia</taxon>
    </lineage>
</organism>
<evidence type="ECO:0000256" key="3">
    <source>
        <dbReference type="ARBA" id="ARBA00022475"/>
    </source>
</evidence>
<keyword evidence="10" id="KW-0732">Signal</keyword>
<reference evidence="12" key="1">
    <citation type="journal article" date="2015" name="PLoS ONE">
        <title>Identification of Candidate Odorant Receptors in Asian Corn Borer Ostrinia furnacalis.</title>
        <authorList>
            <person name="Yang B."/>
            <person name="Ozaki K."/>
            <person name="Ishikawa Y."/>
            <person name="Matsuo T."/>
        </authorList>
    </citation>
    <scope>NUCLEOTIDE SEQUENCE</scope>
    <source>
        <tissue evidence="12">Antenna</tissue>
    </source>
</reference>
<dbReference type="GO" id="GO:0015276">
    <property type="term" value="F:ligand-gated monoatomic ion channel activity"/>
    <property type="evidence" value="ECO:0007669"/>
    <property type="project" value="InterPro"/>
</dbReference>
<comment type="similarity">
    <text evidence="2">Belongs to the glutamate-gated ion channel (TC 1.A.10.1) family.</text>
</comment>
<dbReference type="PANTHER" id="PTHR42643">
    <property type="entry name" value="IONOTROPIC RECEPTOR 20A-RELATED"/>
    <property type="match status" value="1"/>
</dbReference>
<name>A0A0F7QED4_OSTFU</name>
<evidence type="ECO:0000259" key="11">
    <source>
        <dbReference type="Pfam" id="PF00060"/>
    </source>
</evidence>
<evidence type="ECO:0000256" key="2">
    <source>
        <dbReference type="ARBA" id="ARBA00008685"/>
    </source>
</evidence>
<dbReference type="PANTHER" id="PTHR42643:SF33">
    <property type="entry name" value="GLUTAMATE RECEPTOR 2-LIKE PROTEIN"/>
    <property type="match status" value="1"/>
</dbReference>
<feature type="domain" description="Ionotropic glutamate receptor C-terminal" evidence="11">
    <location>
        <begin position="318"/>
        <end position="508"/>
    </location>
</feature>
<dbReference type="SUPFAM" id="SSF53850">
    <property type="entry name" value="Periplasmic binding protein-like II"/>
    <property type="match status" value="1"/>
</dbReference>
<feature type="signal peptide" evidence="10">
    <location>
        <begin position="1"/>
        <end position="16"/>
    </location>
</feature>
<keyword evidence="4 9" id="KW-0812">Transmembrane</keyword>
<gene>
    <name evidence="12" type="primary">OfurIR75p2</name>
</gene>
<dbReference type="InterPro" id="IPR052192">
    <property type="entry name" value="Insect_Ionotropic_Sensory_Rcpt"/>
</dbReference>
<sequence>MRSVLVFMIIIKVVIGKDDFTINFIKSFIENERKPTHLIYNGLCWEKKMELNLVNELFKYGVRCSSSNLPRSTNQDHDLMFLVDLDCPDSEEVLRNASSNNLFRFPFRWLVLSKAGLMDHRNATLWKCPVLISSDLVLAEENEKEFVLTELYRSSPDGPMLSSPRGKYNGAFLDSRPHRELFRRRRDLMGHALVMANVIQDSNSTKEHLLKEDRLELQNDAAVKICWIAARHAFEMLNATRRHIFSYRWGYKVNGEWSGMIQDIKSNRADLATNCVLYSERLDVVTFTDMVAPLRMRFVFRQPPLAYVSNIFSLPFSSNVWVAIAVCTAASTLTLCLTSHWETKVEKNPTQLDGSISDALLLTLSAVAQQGCFVEPKRAPGRILEWFLFTALMALYAAYSANIVVLLQAPSNSIKSLSQLAASKITLAANDVDYSRFVLSPYKDPTHVHIYRRIMPEGEKPNFYHIHEGVEKIRQGLFAYHSIVEPVYRRIEETFLEQEKCDLTEVDFVNGFDAFTPVKKDSPYLEMLRVVYKQIREAGVQGALIKRFLVPKPRCVGEMSAFTSVGLLDIQPVLVFMVYGLLLSVLIAIGEIVVHKVTKRCSIKKMRKQ</sequence>
<dbReference type="Gene3D" id="1.10.287.70">
    <property type="match status" value="1"/>
</dbReference>
<proteinExistence type="evidence at transcript level"/>
<evidence type="ECO:0000256" key="10">
    <source>
        <dbReference type="SAM" id="SignalP"/>
    </source>
</evidence>